<dbReference type="KEGG" id="smil:18126403"/>
<reference evidence="1" key="1">
    <citation type="submission" date="2013-05" db="EMBL/GenBank/DDBJ databases">
        <title>The Mitochondrial Genome of the medicinal plant Salvia miltiorrhiza.</title>
        <authorList>
            <person name="Qian J."/>
        </authorList>
    </citation>
    <scope>NUCLEOTIDE SEQUENCE</scope>
</reference>
<dbReference type="EMBL" id="KF177345">
    <property type="protein sequence ID" value="AGU16655.1"/>
    <property type="molecule type" value="Genomic_DNA"/>
</dbReference>
<dbReference type="RefSeq" id="YP_008992394.1">
    <property type="nucleotide sequence ID" value="NC_023209.1"/>
</dbReference>
<evidence type="ECO:0000313" key="1">
    <source>
        <dbReference type="EMBL" id="AGU16655.1"/>
    </source>
</evidence>
<geneLocation type="mitochondrion" evidence="1"/>
<gene>
    <name evidence="1" type="primary">orf122b</name>
    <name evidence="1" type="ORF">Salmi_Mp127</name>
</gene>
<accession>V9P4T9</accession>
<keyword evidence="1" id="KW-0496">Mitochondrion</keyword>
<name>V9P4T9_SALMI</name>
<organism evidence="1">
    <name type="scientific">Salvia miltiorrhiza</name>
    <name type="common">Chinese sage</name>
    <dbReference type="NCBI Taxonomy" id="226208"/>
    <lineage>
        <taxon>Eukaryota</taxon>
        <taxon>Viridiplantae</taxon>
        <taxon>Streptophyta</taxon>
        <taxon>Embryophyta</taxon>
        <taxon>Tracheophyta</taxon>
        <taxon>Spermatophyta</taxon>
        <taxon>Magnoliopsida</taxon>
        <taxon>eudicotyledons</taxon>
        <taxon>Gunneridae</taxon>
        <taxon>Pentapetalae</taxon>
        <taxon>asterids</taxon>
        <taxon>lamiids</taxon>
        <taxon>Lamiales</taxon>
        <taxon>Lamiaceae</taxon>
        <taxon>Nepetoideae</taxon>
        <taxon>Mentheae</taxon>
        <taxon>Salviinae</taxon>
        <taxon>Salvia</taxon>
        <taxon>Salvia incertae sedis</taxon>
    </lineage>
</organism>
<protein>
    <submittedName>
        <fullName evidence="1">Uncharacterized protein</fullName>
    </submittedName>
</protein>
<proteinExistence type="predicted"/>
<dbReference type="AlphaFoldDB" id="V9P4T9"/>
<sequence>MPILLPLTAHCDGASTFHASPAKSYLEPPFLLPPTYVDVLFSTFALGVDETPPLSTFIDISAFEDRSTLPILSGLPLLVPMKPSKSGATLPRYSMGRHNSGSVHFPHLMTILLLSRNTYHKD</sequence>
<dbReference type="GeneID" id="18126403"/>